<dbReference type="GO" id="GO:0004519">
    <property type="term" value="F:endonuclease activity"/>
    <property type="evidence" value="ECO:0007669"/>
    <property type="project" value="UniProtKB-KW"/>
</dbReference>
<dbReference type="Proteomes" id="UP000186323">
    <property type="component" value="Chromosome I"/>
</dbReference>
<dbReference type="SUPFAM" id="SSF143011">
    <property type="entry name" value="RelE-like"/>
    <property type="match status" value="1"/>
</dbReference>
<evidence type="ECO:0000256" key="2">
    <source>
        <dbReference type="ARBA" id="ARBA00022649"/>
    </source>
</evidence>
<dbReference type="PANTHER" id="PTHR38039">
    <property type="entry name" value="TOXIN YOEB"/>
    <property type="match status" value="1"/>
</dbReference>
<sequence>MLLTWTPQAWEDYLYWQATDKRTVKRINELLRDALRNPFEGLGKPEPLRFDLAGCWSRRINQEDRLVYRLDEQGAALIVLQCRYHY</sequence>
<dbReference type="OrthoDB" id="9801102at2"/>
<evidence type="ECO:0000256" key="3">
    <source>
        <dbReference type="ARBA" id="ARBA00022722"/>
    </source>
</evidence>
<dbReference type="AlphaFoldDB" id="A0A1K1LCT7"/>
<reference evidence="8" key="1">
    <citation type="submission" date="2016-10" db="EMBL/GenBank/DDBJ databases">
        <authorList>
            <person name="Wegmann U."/>
        </authorList>
    </citation>
    <scope>NUCLEOTIDE SEQUENCE [LARGE SCALE GENOMIC DNA]</scope>
</reference>
<dbReference type="Gene3D" id="3.30.2310.20">
    <property type="entry name" value="RelE-like"/>
    <property type="match status" value="1"/>
</dbReference>
<keyword evidence="4" id="KW-0255">Endonuclease</keyword>
<evidence type="ECO:0000256" key="5">
    <source>
        <dbReference type="ARBA" id="ARBA00022801"/>
    </source>
</evidence>
<dbReference type="PANTHER" id="PTHR38039:SF1">
    <property type="entry name" value="TOXIN YOEB"/>
    <property type="match status" value="1"/>
</dbReference>
<evidence type="ECO:0000256" key="6">
    <source>
        <dbReference type="ARBA" id="ARBA00030388"/>
    </source>
</evidence>
<comment type="similarity">
    <text evidence="1">Belongs to the YoeB family.</text>
</comment>
<evidence type="ECO:0000256" key="1">
    <source>
        <dbReference type="ARBA" id="ARBA00008172"/>
    </source>
</evidence>
<gene>
    <name evidence="7" type="ORF">DESPIGER_0636</name>
</gene>
<dbReference type="Pfam" id="PF06769">
    <property type="entry name" value="YoeB_toxin"/>
    <property type="match status" value="1"/>
</dbReference>
<proteinExistence type="inferred from homology"/>
<protein>
    <recommendedName>
        <fullName evidence="6">Putative mRNA interferase YoeB</fullName>
    </recommendedName>
</protein>
<dbReference type="RefSeq" id="WP_072332989.1">
    <property type="nucleotide sequence ID" value="NZ_CALUWT010000020.1"/>
</dbReference>
<evidence type="ECO:0000313" key="8">
    <source>
        <dbReference type="Proteomes" id="UP000186323"/>
    </source>
</evidence>
<name>A0A1K1LCT7_9BACT</name>
<evidence type="ECO:0000256" key="4">
    <source>
        <dbReference type="ARBA" id="ARBA00022759"/>
    </source>
</evidence>
<dbReference type="GO" id="GO:0006401">
    <property type="term" value="P:RNA catabolic process"/>
    <property type="evidence" value="ECO:0007669"/>
    <property type="project" value="InterPro"/>
</dbReference>
<keyword evidence="2" id="KW-1277">Toxin-antitoxin system</keyword>
<keyword evidence="8" id="KW-1185">Reference proteome</keyword>
<dbReference type="NCBIfam" id="TIGR02116">
    <property type="entry name" value="toxin_Txe_YoeB"/>
    <property type="match status" value="1"/>
</dbReference>
<dbReference type="KEGG" id="dpg:DESPIGER_0636"/>
<evidence type="ECO:0000313" key="7">
    <source>
        <dbReference type="EMBL" id="SFV72520.1"/>
    </source>
</evidence>
<dbReference type="InterPro" id="IPR009614">
    <property type="entry name" value="YoeB_toxin"/>
</dbReference>
<accession>A0A1K1LCT7</accession>
<keyword evidence="5" id="KW-0378">Hydrolase</keyword>
<organism evidence="7 8">
    <name type="scientific">Desulfovibrio piger</name>
    <dbReference type="NCBI Taxonomy" id="901"/>
    <lineage>
        <taxon>Bacteria</taxon>
        <taxon>Pseudomonadati</taxon>
        <taxon>Thermodesulfobacteriota</taxon>
        <taxon>Desulfovibrionia</taxon>
        <taxon>Desulfovibrionales</taxon>
        <taxon>Desulfovibrionaceae</taxon>
        <taxon>Desulfovibrio</taxon>
    </lineage>
</organism>
<dbReference type="GO" id="GO:0016787">
    <property type="term" value="F:hydrolase activity"/>
    <property type="evidence" value="ECO:0007669"/>
    <property type="project" value="UniProtKB-KW"/>
</dbReference>
<dbReference type="InterPro" id="IPR035093">
    <property type="entry name" value="RelE/ParE_toxin_dom_sf"/>
</dbReference>
<dbReference type="EMBL" id="LT630450">
    <property type="protein sequence ID" value="SFV72520.1"/>
    <property type="molecule type" value="Genomic_DNA"/>
</dbReference>
<keyword evidence="3" id="KW-0540">Nuclease</keyword>